<dbReference type="AlphaFoldDB" id="A0A0B5FVG8"/>
<geneLocation type="plasmid" evidence="6 7">
    <name>pGSUB1</name>
</geneLocation>
<dbReference type="KEGG" id="gsb:GSUB_16850"/>
<proteinExistence type="inferred from homology"/>
<reference evidence="6 7" key="1">
    <citation type="journal article" date="2015" name="Genome Announc.">
        <title>Genomes of Geoalkalibacter ferrihydriticus Z-0531T and Geoalkalibacter subterraneus Red1T, Two Haloalkaliphilic Metal-Reducing Deltaproteobacteria.</title>
        <authorList>
            <person name="Badalamenti J.P."/>
            <person name="Krajmalnik-Brown R."/>
            <person name="Torres C.I."/>
            <person name="Bond D.R."/>
        </authorList>
    </citation>
    <scope>NUCLEOTIDE SEQUENCE [LARGE SCALE GENOMIC DNA]</scope>
    <source>
        <strain evidence="6 7">Red1</strain>
        <plasmid evidence="7">Plasmid pGSUB1</plasmid>
    </source>
</reference>
<dbReference type="InterPro" id="IPR011704">
    <property type="entry name" value="ATPase_dyneun-rel_AAA"/>
</dbReference>
<dbReference type="SUPFAM" id="SSF52540">
    <property type="entry name" value="P-loop containing nucleoside triphosphate hydrolases"/>
    <property type="match status" value="1"/>
</dbReference>
<evidence type="ECO:0000259" key="5">
    <source>
        <dbReference type="Pfam" id="PF08406"/>
    </source>
</evidence>
<organism evidence="6 7">
    <name type="scientific">Geoalkalibacter subterraneus</name>
    <dbReference type="NCBI Taxonomy" id="483547"/>
    <lineage>
        <taxon>Bacteria</taxon>
        <taxon>Pseudomonadati</taxon>
        <taxon>Thermodesulfobacteriota</taxon>
        <taxon>Desulfuromonadia</taxon>
        <taxon>Desulfuromonadales</taxon>
        <taxon>Geoalkalibacteraceae</taxon>
        <taxon>Geoalkalibacter</taxon>
    </lineage>
</organism>
<evidence type="ECO:0000313" key="7">
    <source>
        <dbReference type="Proteomes" id="UP000035036"/>
    </source>
</evidence>
<evidence type="ECO:0000259" key="4">
    <source>
        <dbReference type="Pfam" id="PF07728"/>
    </source>
</evidence>
<keyword evidence="6" id="KW-0614">Plasmid</keyword>
<comment type="similarity">
    <text evidence="1">Belongs to the CbbQ/NirQ/NorQ/GpvN family.</text>
</comment>
<dbReference type="EMBL" id="CP010312">
    <property type="protein sequence ID" value="AJF08170.1"/>
    <property type="molecule type" value="Genomic_DNA"/>
</dbReference>
<evidence type="ECO:0000256" key="1">
    <source>
        <dbReference type="ARBA" id="ARBA00009417"/>
    </source>
</evidence>
<feature type="domain" description="CbbQ/NirQ/NorQ C-terminal" evidence="5">
    <location>
        <begin position="226"/>
        <end position="317"/>
    </location>
</feature>
<evidence type="ECO:0000256" key="2">
    <source>
        <dbReference type="ARBA" id="ARBA00022741"/>
    </source>
</evidence>
<gene>
    <name evidence="6" type="ORF">GSUB_16850</name>
</gene>
<keyword evidence="3" id="KW-0067">ATP-binding</keyword>
<dbReference type="RefSeq" id="WP_040202797.1">
    <property type="nucleotide sequence ID" value="NZ_CP010312.1"/>
</dbReference>
<evidence type="ECO:0000256" key="3">
    <source>
        <dbReference type="ARBA" id="ARBA00022840"/>
    </source>
</evidence>
<feature type="domain" description="ATPase dynein-related AAA" evidence="4">
    <location>
        <begin position="77"/>
        <end position="191"/>
    </location>
</feature>
<dbReference type="OrthoDB" id="5429767at2"/>
<dbReference type="Pfam" id="PF07728">
    <property type="entry name" value="AAA_5"/>
    <property type="match status" value="1"/>
</dbReference>
<name>A0A0B5FVG8_9BACT</name>
<evidence type="ECO:0000313" key="6">
    <source>
        <dbReference type="EMBL" id="AJF08170.1"/>
    </source>
</evidence>
<evidence type="ECO:0008006" key="8">
    <source>
        <dbReference type="Google" id="ProtNLM"/>
    </source>
</evidence>
<dbReference type="Gene3D" id="3.40.50.300">
    <property type="entry name" value="P-loop containing nucleotide triphosphate hydrolases"/>
    <property type="match status" value="1"/>
</dbReference>
<keyword evidence="2" id="KW-0547">Nucleotide-binding</keyword>
<keyword evidence="7" id="KW-1185">Reference proteome</keyword>
<dbReference type="PANTHER" id="PTHR48103:SF2">
    <property type="entry name" value="MIDASIN"/>
    <property type="match status" value="1"/>
</dbReference>
<accession>A0A0B5FVG8</accession>
<dbReference type="GO" id="GO:0016887">
    <property type="term" value="F:ATP hydrolysis activity"/>
    <property type="evidence" value="ECO:0007669"/>
    <property type="project" value="InterPro"/>
</dbReference>
<dbReference type="PANTHER" id="PTHR48103">
    <property type="entry name" value="MIDASIN-RELATED"/>
    <property type="match status" value="1"/>
</dbReference>
<sequence length="326" mass="35888">MADRKIKMYPVTETFGIKAPKEAVVPGFEPDPNAPAAHLVPAVDPNHVFPKDFLRDILAWWRGTHEGFVKKEGFFCFGPKGSGKSSGILQVAARLNIPVFRDCGSEVYDVEAAIAHPTVIGGDTMMADGPMTMAARIGAWFLLDEVDQIEPSNQVGFNPIAEGSSWALPRTGEVITPHPNFRFFATGNSNFGGDATGLYQGVKRQNSAFGDRWFITKMDYIDPESEKAILKNAVPGITDVQVEGMVKFANMIRSIFRGEESGQAPIEIELSTRSLVRWAVNTAMFQNTECPIVYAMDRAFGFGCDPETRDVLVETLQRVFGKEVTK</sequence>
<dbReference type="InterPro" id="IPR013615">
    <property type="entry name" value="CbbQ_C"/>
</dbReference>
<dbReference type="InterPro" id="IPR027417">
    <property type="entry name" value="P-loop_NTPase"/>
</dbReference>
<protein>
    <recommendedName>
        <fullName evidence="8">ATPase dynein-related AAA domain-containing protein</fullName>
    </recommendedName>
</protein>
<dbReference type="GO" id="GO:0005524">
    <property type="term" value="F:ATP binding"/>
    <property type="evidence" value="ECO:0007669"/>
    <property type="project" value="UniProtKB-KW"/>
</dbReference>
<dbReference type="HOGENOM" id="CLU_051316_0_0_7"/>
<dbReference type="GO" id="GO:0030687">
    <property type="term" value="C:preribosome, large subunit precursor"/>
    <property type="evidence" value="ECO:0007669"/>
    <property type="project" value="TreeGrafter"/>
</dbReference>
<dbReference type="Pfam" id="PF08406">
    <property type="entry name" value="CbbQ_C"/>
    <property type="match status" value="1"/>
</dbReference>
<dbReference type="GO" id="GO:0000027">
    <property type="term" value="P:ribosomal large subunit assembly"/>
    <property type="evidence" value="ECO:0007669"/>
    <property type="project" value="TreeGrafter"/>
</dbReference>
<dbReference type="Proteomes" id="UP000035036">
    <property type="component" value="Plasmid pGSUB1"/>
</dbReference>